<organism evidence="8 9">
    <name type="scientific">Alloiococcus otitis ATCC 51267</name>
    <dbReference type="NCBI Taxonomy" id="883081"/>
    <lineage>
        <taxon>Bacteria</taxon>
        <taxon>Bacillati</taxon>
        <taxon>Bacillota</taxon>
        <taxon>Bacilli</taxon>
        <taxon>Lactobacillales</taxon>
        <taxon>Carnobacteriaceae</taxon>
        <taxon>Alloiococcus</taxon>
    </lineage>
</organism>
<dbReference type="InterPro" id="IPR004722">
    <property type="entry name" value="DHOase"/>
</dbReference>
<evidence type="ECO:0000256" key="3">
    <source>
        <dbReference type="ARBA" id="ARBA00010286"/>
    </source>
</evidence>
<dbReference type="GO" id="GO:0004038">
    <property type="term" value="F:allantoinase activity"/>
    <property type="evidence" value="ECO:0007669"/>
    <property type="project" value="TreeGrafter"/>
</dbReference>
<dbReference type="eggNOG" id="COG0044">
    <property type="taxonomic scope" value="Bacteria"/>
</dbReference>
<evidence type="ECO:0000313" key="9">
    <source>
        <dbReference type="Proteomes" id="UP000009875"/>
    </source>
</evidence>
<dbReference type="RefSeq" id="WP_003777967.1">
    <property type="nucleotide sequence ID" value="NZ_JH992959.1"/>
</dbReference>
<proteinExistence type="inferred from homology"/>
<dbReference type="Proteomes" id="UP000009875">
    <property type="component" value="Unassembled WGS sequence"/>
</dbReference>
<evidence type="ECO:0000256" key="5">
    <source>
        <dbReference type="ARBA" id="ARBA00022801"/>
    </source>
</evidence>
<dbReference type="NCBIfam" id="TIGR00857">
    <property type="entry name" value="pyrC_multi"/>
    <property type="match status" value="1"/>
</dbReference>
<dbReference type="AlphaFoldDB" id="K9ERD2"/>
<feature type="domain" description="Amidohydrolase-related" evidence="7">
    <location>
        <begin position="49"/>
        <end position="388"/>
    </location>
</feature>
<evidence type="ECO:0000256" key="2">
    <source>
        <dbReference type="ARBA" id="ARBA00002368"/>
    </source>
</evidence>
<name>K9ERD2_9LACT</name>
<dbReference type="InterPro" id="IPR011059">
    <property type="entry name" value="Metal-dep_hydrolase_composite"/>
</dbReference>
<dbReference type="PANTHER" id="PTHR43668">
    <property type="entry name" value="ALLANTOINASE"/>
    <property type="match status" value="1"/>
</dbReference>
<dbReference type="GO" id="GO:0006221">
    <property type="term" value="P:pyrimidine nucleotide biosynthetic process"/>
    <property type="evidence" value="ECO:0007669"/>
    <property type="project" value="UniProtKB-KW"/>
</dbReference>
<dbReference type="HOGENOM" id="CLU_015572_1_2_9"/>
<dbReference type="SUPFAM" id="SSF51556">
    <property type="entry name" value="Metallo-dependent hydrolases"/>
    <property type="match status" value="1"/>
</dbReference>
<keyword evidence="4" id="KW-0479">Metal-binding</keyword>
<dbReference type="Gene3D" id="3.20.20.140">
    <property type="entry name" value="Metal-dependent hydrolases"/>
    <property type="match status" value="1"/>
</dbReference>
<accession>K9ERD2</accession>
<dbReference type="InterPro" id="IPR002195">
    <property type="entry name" value="Dihydroorotase_CS"/>
</dbReference>
<dbReference type="EMBL" id="AGXA01000020">
    <property type="protein sequence ID" value="EKU93447.1"/>
    <property type="molecule type" value="Genomic_DNA"/>
</dbReference>
<evidence type="ECO:0000256" key="6">
    <source>
        <dbReference type="ARBA" id="ARBA00022975"/>
    </source>
</evidence>
<dbReference type="Pfam" id="PF01979">
    <property type="entry name" value="Amidohydro_1"/>
    <property type="match status" value="1"/>
</dbReference>
<dbReference type="SUPFAM" id="SSF51338">
    <property type="entry name" value="Composite domain of metallo-dependent hydrolases"/>
    <property type="match status" value="1"/>
</dbReference>
<evidence type="ECO:0000313" key="8">
    <source>
        <dbReference type="EMBL" id="EKU93447.1"/>
    </source>
</evidence>
<dbReference type="STRING" id="883081.HMPREF9698_00979"/>
<dbReference type="InterPro" id="IPR006680">
    <property type="entry name" value="Amidohydro-rel"/>
</dbReference>
<comment type="similarity">
    <text evidence="3">Belongs to the metallo-dependent hydrolases superfamily. DHOase family. Class I DHOase subfamily.</text>
</comment>
<dbReference type="OrthoDB" id="9765462at2"/>
<keyword evidence="5" id="KW-0378">Hydrolase</keyword>
<dbReference type="InterPro" id="IPR050138">
    <property type="entry name" value="DHOase/Allantoinase_Hydrolase"/>
</dbReference>
<dbReference type="InterPro" id="IPR032466">
    <property type="entry name" value="Metal_Hydrolase"/>
</dbReference>
<keyword evidence="6" id="KW-0665">Pyrimidine biosynthesis</keyword>
<evidence type="ECO:0000256" key="1">
    <source>
        <dbReference type="ARBA" id="ARBA00001947"/>
    </source>
</evidence>
<sequence>MILIKNGQLVDSRGSIQADILLKEGKIHAIGLDLASEGCGRVIDAKGKVVTPAFIELHAHFRDPGLTYKEDLKTGSQAALHGGYGTVNLMANTKPVVDNPEVYQDIMTRAQELGLVHIFQNYAASKDLAGQERVDFDRIPDSVKFLSDDGFGLFNNKATFELFQALKEKNLGIMIHEEDKELSEIDYRYAEDVHTWRDVYFAGKIGNPVHFCHVSTVDALDAVRYGKAKGYPVTMEVTPHHIYLYDSDFKVHPPIRAKADVEALVEGILDGTVDVIATDHAPHSAEDKAQGSPGMIGLETAFPIAYKVLVQDHGQDLSLVSKLLSHNPAKILGLNKGLLEVGYDGDLTLIDLDQTYTAQDFASKSDNTPFKGESFDGLVEMTIVDGQVRYEREENHD</sequence>
<keyword evidence="9" id="KW-1185">Reference proteome</keyword>
<comment type="function">
    <text evidence="2">Catalyzes the reversible cyclization of carbamoyl aspartate to dihydroorotate.</text>
</comment>
<dbReference type="PANTHER" id="PTHR43668:SF2">
    <property type="entry name" value="ALLANTOINASE"/>
    <property type="match status" value="1"/>
</dbReference>
<comment type="caution">
    <text evidence="8">The sequence shown here is derived from an EMBL/GenBank/DDBJ whole genome shotgun (WGS) entry which is preliminary data.</text>
</comment>
<dbReference type="PROSITE" id="PS00483">
    <property type="entry name" value="DIHYDROOROTASE_2"/>
    <property type="match status" value="1"/>
</dbReference>
<comment type="cofactor">
    <cofactor evidence="1">
        <name>Zn(2+)</name>
        <dbReference type="ChEBI" id="CHEBI:29105"/>
    </cofactor>
</comment>
<dbReference type="GO" id="GO:0006145">
    <property type="term" value="P:purine nucleobase catabolic process"/>
    <property type="evidence" value="ECO:0007669"/>
    <property type="project" value="TreeGrafter"/>
</dbReference>
<evidence type="ECO:0000256" key="4">
    <source>
        <dbReference type="ARBA" id="ARBA00022723"/>
    </source>
</evidence>
<protein>
    <submittedName>
        <fullName evidence="8">Dihydroorotase, multifunctional complex type</fullName>
    </submittedName>
</protein>
<dbReference type="GO" id="GO:0046872">
    <property type="term" value="F:metal ion binding"/>
    <property type="evidence" value="ECO:0007669"/>
    <property type="project" value="UniProtKB-KW"/>
</dbReference>
<dbReference type="GO" id="GO:0004151">
    <property type="term" value="F:dihydroorotase activity"/>
    <property type="evidence" value="ECO:0007669"/>
    <property type="project" value="InterPro"/>
</dbReference>
<reference evidence="8 9" key="1">
    <citation type="submission" date="2012-09" db="EMBL/GenBank/DDBJ databases">
        <title>The Genome Sequence of Alloiococcus otitis ATCC 51267.</title>
        <authorList>
            <consortium name="The Broad Institute Genome Sequencing Platform"/>
            <person name="Earl A."/>
            <person name="Ward D."/>
            <person name="Feldgarden M."/>
            <person name="Gevers D."/>
            <person name="Huys G."/>
            <person name="Walker B."/>
            <person name="Young S.K."/>
            <person name="Zeng Q."/>
            <person name="Gargeya S."/>
            <person name="Fitzgerald M."/>
            <person name="Haas B."/>
            <person name="Abouelleil A."/>
            <person name="Alvarado L."/>
            <person name="Arachchi H.M."/>
            <person name="Berlin A.M."/>
            <person name="Chapman S.B."/>
            <person name="Goldberg J."/>
            <person name="Griggs A."/>
            <person name="Gujja S."/>
            <person name="Hansen M."/>
            <person name="Howarth C."/>
            <person name="Imamovic A."/>
            <person name="Larimer J."/>
            <person name="McCowen C."/>
            <person name="Montmayeur A."/>
            <person name="Murphy C."/>
            <person name="Neiman D."/>
            <person name="Pearson M."/>
            <person name="Priest M."/>
            <person name="Roberts A."/>
            <person name="Saif S."/>
            <person name="Shea T."/>
            <person name="Sisk P."/>
            <person name="Sykes S."/>
            <person name="Wortman J."/>
            <person name="Nusbaum C."/>
            <person name="Birren B."/>
        </authorList>
    </citation>
    <scope>NUCLEOTIDE SEQUENCE [LARGE SCALE GENOMIC DNA]</scope>
    <source>
        <strain evidence="8 9">ATCC 51267</strain>
    </source>
</reference>
<dbReference type="CDD" id="cd01317">
    <property type="entry name" value="DHOase_IIa"/>
    <property type="match status" value="1"/>
</dbReference>
<dbReference type="GO" id="GO:0005737">
    <property type="term" value="C:cytoplasm"/>
    <property type="evidence" value="ECO:0007669"/>
    <property type="project" value="TreeGrafter"/>
</dbReference>
<gene>
    <name evidence="8" type="ORF">HMPREF9698_00979</name>
</gene>
<evidence type="ECO:0000259" key="7">
    <source>
        <dbReference type="Pfam" id="PF01979"/>
    </source>
</evidence>
<dbReference type="PATRIC" id="fig|883081.3.peg.977"/>